<dbReference type="Proteomes" id="UP000593875">
    <property type="component" value="Chromosome"/>
</dbReference>
<evidence type="ECO:0000313" key="2">
    <source>
        <dbReference type="EMBL" id="QOL51785.1"/>
    </source>
</evidence>
<feature type="signal peptide" evidence="1">
    <location>
        <begin position="1"/>
        <end position="21"/>
    </location>
</feature>
<dbReference type="KEGG" id="mlir:LPB04_11340"/>
<gene>
    <name evidence="2" type="ORF">LPB04_11340</name>
</gene>
<evidence type="ECO:0000313" key="3">
    <source>
        <dbReference type="Proteomes" id="UP000593875"/>
    </source>
</evidence>
<name>A0A7L9UC93_9BURK</name>
<sequence>MRPLSLLLPASLLVLAASASAQNLPYPQADSVPASTVQVTAPIKPVLLFADEAERVAGSYAMSNGWRMQVRTGTRHIDAKIDNQKPIRLLAVSPDKFVSRDGNVTMEFNQGSYGDDMTMSYVPDPRLAQVVVLSSRMAQR</sequence>
<keyword evidence="3" id="KW-1185">Reference proteome</keyword>
<dbReference type="EMBL" id="CP062941">
    <property type="protein sequence ID" value="QOL51785.1"/>
    <property type="molecule type" value="Genomic_DNA"/>
</dbReference>
<dbReference type="AlphaFoldDB" id="A0A7L9UC93"/>
<protein>
    <submittedName>
        <fullName evidence="2">Uncharacterized protein</fullName>
    </submittedName>
</protein>
<proteinExistence type="predicted"/>
<accession>A0A7L9UC93</accession>
<organism evidence="2 3">
    <name type="scientific">Massilia litorea</name>
    <dbReference type="NCBI Taxonomy" id="2769491"/>
    <lineage>
        <taxon>Bacteria</taxon>
        <taxon>Pseudomonadati</taxon>
        <taxon>Pseudomonadota</taxon>
        <taxon>Betaproteobacteria</taxon>
        <taxon>Burkholderiales</taxon>
        <taxon>Oxalobacteraceae</taxon>
        <taxon>Telluria group</taxon>
        <taxon>Massilia</taxon>
    </lineage>
</organism>
<reference evidence="2 3" key="1">
    <citation type="submission" date="2020-10" db="EMBL/GenBank/DDBJ databases">
        <title>Genome sequencing of Massilia sp. LPB0304.</title>
        <authorList>
            <person name="Kim J."/>
        </authorList>
    </citation>
    <scope>NUCLEOTIDE SEQUENCE [LARGE SCALE GENOMIC DNA]</scope>
    <source>
        <strain evidence="2 3">LPB0304</strain>
    </source>
</reference>
<keyword evidence="1" id="KW-0732">Signal</keyword>
<dbReference type="RefSeq" id="WP_193688758.1">
    <property type="nucleotide sequence ID" value="NZ_CP062941.1"/>
</dbReference>
<evidence type="ECO:0000256" key="1">
    <source>
        <dbReference type="SAM" id="SignalP"/>
    </source>
</evidence>
<feature type="chain" id="PRO_5032401112" evidence="1">
    <location>
        <begin position="22"/>
        <end position="140"/>
    </location>
</feature>